<dbReference type="InterPro" id="IPR014718">
    <property type="entry name" value="GH-type_carb-bd"/>
</dbReference>
<organism evidence="4 5">
    <name type="scientific">Jejuia spongiicola</name>
    <dbReference type="NCBI Taxonomy" id="2942207"/>
    <lineage>
        <taxon>Bacteria</taxon>
        <taxon>Pseudomonadati</taxon>
        <taxon>Bacteroidota</taxon>
        <taxon>Flavobacteriia</taxon>
        <taxon>Flavobacteriales</taxon>
        <taxon>Flavobacteriaceae</taxon>
        <taxon>Jejuia</taxon>
    </lineage>
</organism>
<dbReference type="CDD" id="cd09024">
    <property type="entry name" value="Aldose_epim_lacX"/>
    <property type="match status" value="1"/>
</dbReference>
<evidence type="ECO:0000313" key="4">
    <source>
        <dbReference type="EMBL" id="MCL6295189.1"/>
    </source>
</evidence>
<sequence>MHTLQNNKLKIAVKNIGAELCEISSIKNNTQFMWGANPNVWNSYAPNLFPIIGTLKNDAYFFENKEYSLPKHGFIRHNKNIKLHEQTENSLTFVLFYNETSLNRYPFKFEFYITYLLDDNNLKVLYSIKNCDDKTMYFSVGGHPAFKCPVFENENYNDYSLEFEHIENAKTHLINMKNGLISSKAEPILKNSDSIKLTHGLFNRDALIFKDLKSKKVTLKSKLNGSILTVSYHDFSYLGIWAKPDGDYVCIEPWLGIADSENTNQDFKTKEGILSLHAGKTFEAGYTIEIHNNHLV</sequence>
<dbReference type="EMBL" id="JAMFLZ010000003">
    <property type="protein sequence ID" value="MCL6295189.1"/>
    <property type="molecule type" value="Genomic_DNA"/>
</dbReference>
<comment type="subunit">
    <text evidence="2">Monomer.</text>
</comment>
<dbReference type="InterPro" id="IPR037481">
    <property type="entry name" value="LacX"/>
</dbReference>
<comment type="cofactor">
    <cofactor evidence="1">
        <name>Ca(2+)</name>
        <dbReference type="ChEBI" id="CHEBI:29108"/>
    </cofactor>
</comment>
<dbReference type="Pfam" id="PF01263">
    <property type="entry name" value="Aldose_epim"/>
    <property type="match status" value="1"/>
</dbReference>
<dbReference type="InterPro" id="IPR008183">
    <property type="entry name" value="Aldose_1/G6P_1-epimerase"/>
</dbReference>
<comment type="caution">
    <text evidence="4">The sequence shown here is derived from an EMBL/GenBank/DDBJ whole genome shotgun (WGS) entry which is preliminary data.</text>
</comment>
<accession>A0ABT0QG05</accession>
<evidence type="ECO:0000256" key="1">
    <source>
        <dbReference type="ARBA" id="ARBA00001913"/>
    </source>
</evidence>
<dbReference type="InterPro" id="IPR011013">
    <property type="entry name" value="Gal_mutarotase_sf_dom"/>
</dbReference>
<protein>
    <submittedName>
        <fullName evidence="4">Aldose 1-epimerase family protein</fullName>
    </submittedName>
</protein>
<dbReference type="Gene3D" id="2.70.98.10">
    <property type="match status" value="1"/>
</dbReference>
<evidence type="ECO:0000256" key="3">
    <source>
        <dbReference type="ARBA" id="ARBA00022837"/>
    </source>
</evidence>
<proteinExistence type="predicted"/>
<dbReference type="SUPFAM" id="SSF74650">
    <property type="entry name" value="Galactose mutarotase-like"/>
    <property type="match status" value="1"/>
</dbReference>
<dbReference type="Proteomes" id="UP001165381">
    <property type="component" value="Unassembled WGS sequence"/>
</dbReference>
<name>A0ABT0QG05_9FLAO</name>
<evidence type="ECO:0000313" key="5">
    <source>
        <dbReference type="Proteomes" id="UP001165381"/>
    </source>
</evidence>
<reference evidence="4" key="1">
    <citation type="submission" date="2022-05" db="EMBL/GenBank/DDBJ databases">
        <authorList>
            <person name="Park J.-S."/>
        </authorList>
    </citation>
    <scope>NUCLEOTIDE SEQUENCE</scope>
    <source>
        <strain evidence="4">2012CJ34-3</strain>
    </source>
</reference>
<gene>
    <name evidence="4" type="ORF">M3P09_09300</name>
</gene>
<dbReference type="RefSeq" id="WP_249972923.1">
    <property type="nucleotide sequence ID" value="NZ_JAMFLZ010000003.1"/>
</dbReference>
<keyword evidence="5" id="KW-1185">Reference proteome</keyword>
<keyword evidence="3" id="KW-0106">Calcium</keyword>
<evidence type="ECO:0000256" key="2">
    <source>
        <dbReference type="ARBA" id="ARBA00011245"/>
    </source>
</evidence>